<reference evidence="1 2" key="1">
    <citation type="submission" date="2014-01" db="EMBL/GenBank/DDBJ databases">
        <title>Full genme sequencing of cellulolytic bacterium Gynuella sunshinyii YC6258T gen. nov., sp. nov.</title>
        <authorList>
            <person name="Khan H."/>
            <person name="Chung E.J."/>
            <person name="Chung Y.R."/>
        </authorList>
    </citation>
    <scope>NUCLEOTIDE SEQUENCE [LARGE SCALE GENOMIC DNA]</scope>
    <source>
        <strain evidence="1 2">YC6258</strain>
    </source>
</reference>
<dbReference type="HOGENOM" id="CLU_2232753_0_0_6"/>
<dbReference type="STRING" id="1445510.YC6258_01174"/>
<dbReference type="KEGG" id="gsn:YC6258_01174"/>
<dbReference type="AlphaFoldDB" id="A0A0C5VGB3"/>
<dbReference type="Proteomes" id="UP000032266">
    <property type="component" value="Chromosome"/>
</dbReference>
<accession>A0A0C5VGB3</accession>
<sequence length="105" mass="11838">MMLFTPQPAVLICNASSFAFDWENPLFNLTFSRSQNLPPLISGSIEVTGKLYVEWHGLMRFAATSMTPVVIILMLAQVKSLISHDPYTSVPGTTRIKHMHMRTEQ</sequence>
<evidence type="ECO:0000313" key="2">
    <source>
        <dbReference type="Proteomes" id="UP000032266"/>
    </source>
</evidence>
<evidence type="ECO:0000313" key="1">
    <source>
        <dbReference type="EMBL" id="AJQ93221.1"/>
    </source>
</evidence>
<proteinExistence type="predicted"/>
<dbReference type="EMBL" id="CP007142">
    <property type="protein sequence ID" value="AJQ93221.1"/>
    <property type="molecule type" value="Genomic_DNA"/>
</dbReference>
<gene>
    <name evidence="1" type="ORF">YC6258_01174</name>
</gene>
<organism evidence="1 2">
    <name type="scientific">Gynuella sunshinyii YC6258</name>
    <dbReference type="NCBI Taxonomy" id="1445510"/>
    <lineage>
        <taxon>Bacteria</taxon>
        <taxon>Pseudomonadati</taxon>
        <taxon>Pseudomonadota</taxon>
        <taxon>Gammaproteobacteria</taxon>
        <taxon>Oceanospirillales</taxon>
        <taxon>Saccharospirillaceae</taxon>
        <taxon>Gynuella</taxon>
    </lineage>
</organism>
<dbReference type="RefSeq" id="WP_144407564.1">
    <property type="nucleotide sequence ID" value="NZ_CP007142.1"/>
</dbReference>
<name>A0A0C5VGB3_9GAMM</name>
<protein>
    <submittedName>
        <fullName evidence="1">Uncharacterized protein</fullName>
    </submittedName>
</protein>
<keyword evidence="2" id="KW-1185">Reference proteome</keyword>